<evidence type="ECO:0000256" key="1">
    <source>
        <dbReference type="ARBA" id="ARBA00001946"/>
    </source>
</evidence>
<evidence type="ECO:0000313" key="3">
    <source>
        <dbReference type="EMBL" id="QHT74127.1"/>
    </source>
</evidence>
<dbReference type="EMBL" id="MN739838">
    <property type="protein sequence ID" value="QHT74127.1"/>
    <property type="molecule type" value="Genomic_DNA"/>
</dbReference>
<evidence type="ECO:0000256" key="2">
    <source>
        <dbReference type="ARBA" id="ARBA00022801"/>
    </source>
</evidence>
<evidence type="ECO:0008006" key="4">
    <source>
        <dbReference type="Google" id="ProtNLM"/>
    </source>
</evidence>
<dbReference type="InterPro" id="IPR015797">
    <property type="entry name" value="NUDIX_hydrolase-like_dom_sf"/>
</dbReference>
<dbReference type="Gene3D" id="3.90.79.10">
    <property type="entry name" value="Nucleoside Triphosphate Pyrophosphohydrolase"/>
    <property type="match status" value="1"/>
</dbReference>
<dbReference type="PANTHER" id="PTHR11839:SF18">
    <property type="entry name" value="NUDIX HYDROLASE DOMAIN-CONTAINING PROTEIN"/>
    <property type="match status" value="1"/>
</dbReference>
<dbReference type="GO" id="GO:0006753">
    <property type="term" value="P:nucleoside phosphate metabolic process"/>
    <property type="evidence" value="ECO:0007669"/>
    <property type="project" value="TreeGrafter"/>
</dbReference>
<sequence>MFGSNPGLIHITTDVTFNGLRGKRVVFIRGGAIGVYARLRSKQTGKIYVVYIRQPRNGVGKRDLAEIIAGMLDGNTGTLASKGVAANEIKEEGGFEILADDLKLLGTGIPSPGGCDEWIDLYSVFLDANDDFIKSLIGKQTGELGSDEQITMCIAEVDEFKTMLLDGRCKDFKAMSAMWLLDTLISRGYEDKPSRELSISLASGGV</sequence>
<protein>
    <recommendedName>
        <fullName evidence="4">Nudix hydrolase domain-containing protein</fullName>
    </recommendedName>
</protein>
<proteinExistence type="predicted"/>
<organism evidence="3">
    <name type="scientific">viral metagenome</name>
    <dbReference type="NCBI Taxonomy" id="1070528"/>
    <lineage>
        <taxon>unclassified sequences</taxon>
        <taxon>metagenomes</taxon>
        <taxon>organismal metagenomes</taxon>
    </lineage>
</organism>
<name>A0A6C0H140_9ZZZZ</name>
<dbReference type="PANTHER" id="PTHR11839">
    <property type="entry name" value="UDP/ADP-SUGAR PYROPHOSPHATASE"/>
    <property type="match status" value="1"/>
</dbReference>
<dbReference type="CDD" id="cd03424">
    <property type="entry name" value="NUDIX_ADPRase_Nudt5_UGPPase_Nudt14"/>
    <property type="match status" value="1"/>
</dbReference>
<dbReference type="GO" id="GO:0080042">
    <property type="term" value="F:ADP-glucose pyrophosphohydrolase activity"/>
    <property type="evidence" value="ECO:0007669"/>
    <property type="project" value="TreeGrafter"/>
</dbReference>
<dbReference type="SUPFAM" id="SSF55811">
    <property type="entry name" value="Nudix"/>
    <property type="match status" value="1"/>
</dbReference>
<dbReference type="AlphaFoldDB" id="A0A6C0H140"/>
<comment type="cofactor">
    <cofactor evidence="1">
        <name>Mg(2+)</name>
        <dbReference type="ChEBI" id="CHEBI:18420"/>
    </cofactor>
</comment>
<dbReference type="GO" id="GO:0080041">
    <property type="term" value="F:ADP-ribose pyrophosphohydrolase activity"/>
    <property type="evidence" value="ECO:0007669"/>
    <property type="project" value="TreeGrafter"/>
</dbReference>
<reference evidence="3" key="1">
    <citation type="journal article" date="2020" name="Nature">
        <title>Giant virus diversity and host interactions through global metagenomics.</title>
        <authorList>
            <person name="Schulz F."/>
            <person name="Roux S."/>
            <person name="Paez-Espino D."/>
            <person name="Jungbluth S."/>
            <person name="Walsh D.A."/>
            <person name="Denef V.J."/>
            <person name="McMahon K.D."/>
            <person name="Konstantinidis K.T."/>
            <person name="Eloe-Fadrosh E.A."/>
            <person name="Kyrpides N.C."/>
            <person name="Woyke T."/>
        </authorList>
    </citation>
    <scope>NUCLEOTIDE SEQUENCE</scope>
    <source>
        <strain evidence="3">GVMAG-M-3300023179-4</strain>
    </source>
</reference>
<dbReference type="GO" id="GO:0019693">
    <property type="term" value="P:ribose phosphate metabolic process"/>
    <property type="evidence" value="ECO:0007669"/>
    <property type="project" value="TreeGrafter"/>
</dbReference>
<keyword evidence="2" id="KW-0378">Hydrolase</keyword>
<accession>A0A6C0H140</accession>